<name>A0AA88QV61_9ASTE</name>
<evidence type="ECO:0000256" key="1">
    <source>
        <dbReference type="ARBA" id="ARBA00022737"/>
    </source>
</evidence>
<protein>
    <recommendedName>
        <fullName evidence="5">Pentatricopeptide repeat-containing protein</fullName>
    </recommendedName>
</protein>
<dbReference type="GO" id="GO:0003723">
    <property type="term" value="F:RNA binding"/>
    <property type="evidence" value="ECO:0007669"/>
    <property type="project" value="InterPro"/>
</dbReference>
<comment type="caution">
    <text evidence="3">The sequence shown here is derived from an EMBL/GenBank/DDBJ whole genome shotgun (WGS) entry which is preliminary data.</text>
</comment>
<evidence type="ECO:0000256" key="2">
    <source>
        <dbReference type="PROSITE-ProRule" id="PRU00708"/>
    </source>
</evidence>
<dbReference type="GO" id="GO:0009451">
    <property type="term" value="P:RNA modification"/>
    <property type="evidence" value="ECO:0007669"/>
    <property type="project" value="InterPro"/>
</dbReference>
<sequence length="479" mass="52752">MRSHPRHERYSAIMRTSNWVLLTASRRICTLSTASLNYNINGHIRNGSINDARQLFDENPTARGVVSGTQSSADTSGTTKCNMLTTCLIKCLRENFVSWNAMLSGFHQVENPVGVYQCFLQMSRVGQTPNESTFATVISSFLNVTFNVLIPQLHGLIMCLGLNSSVFVGSALMRGYTHLENREFMCRVFDEILVKDVTTWNAFILGYMDLGLTVEAQRAFEMMPEKNIISWTTLVNGYITNWKLDKARSVFDEISNRNVVSWTAMIKGYVQHGRFLDALELFSVMLDSGTPPNHFTFSSVLGACAGCSSILVGSQVHSCILKSGIPLDVILLTSLIDIHGLATTALDEFESMTEGGVKPDHVTFINVLSACAHGGLVEEGQLEKAEKLIEGMPFKPDEVVWGALLGACGLHSSLAVGEFATRGLQDLEQDHPAVYSMLSKIHGEKGIWSNVTEIRKMMKASRAKKQKAGSWIESASDVS</sequence>
<feature type="repeat" description="PPR" evidence="2">
    <location>
        <begin position="258"/>
        <end position="292"/>
    </location>
</feature>
<dbReference type="PROSITE" id="PS51375">
    <property type="entry name" value="PPR"/>
    <property type="match status" value="2"/>
</dbReference>
<dbReference type="NCBIfam" id="TIGR00756">
    <property type="entry name" value="PPR"/>
    <property type="match status" value="1"/>
</dbReference>
<gene>
    <name evidence="3" type="ORF">RJ640_021710</name>
</gene>
<dbReference type="PANTHER" id="PTHR47926:SF511">
    <property type="entry name" value="PENTATRICOPEPTIDE REPEAT-CONTAINING PROTEIN"/>
    <property type="match status" value="1"/>
</dbReference>
<dbReference type="Pfam" id="PF20431">
    <property type="entry name" value="E_motif"/>
    <property type="match status" value="1"/>
</dbReference>
<keyword evidence="1" id="KW-0677">Repeat</keyword>
<dbReference type="InterPro" id="IPR046848">
    <property type="entry name" value="E_motif"/>
</dbReference>
<proteinExistence type="predicted"/>
<dbReference type="Gene3D" id="1.25.40.10">
    <property type="entry name" value="Tetratricopeptide repeat domain"/>
    <property type="match status" value="4"/>
</dbReference>
<dbReference type="InterPro" id="IPR002885">
    <property type="entry name" value="PPR_rpt"/>
</dbReference>
<organism evidence="3 4">
    <name type="scientific">Escallonia rubra</name>
    <dbReference type="NCBI Taxonomy" id="112253"/>
    <lineage>
        <taxon>Eukaryota</taxon>
        <taxon>Viridiplantae</taxon>
        <taxon>Streptophyta</taxon>
        <taxon>Embryophyta</taxon>
        <taxon>Tracheophyta</taxon>
        <taxon>Spermatophyta</taxon>
        <taxon>Magnoliopsida</taxon>
        <taxon>eudicotyledons</taxon>
        <taxon>Gunneridae</taxon>
        <taxon>Pentapetalae</taxon>
        <taxon>asterids</taxon>
        <taxon>campanulids</taxon>
        <taxon>Escalloniales</taxon>
        <taxon>Escalloniaceae</taxon>
        <taxon>Escallonia</taxon>
    </lineage>
</organism>
<keyword evidence="4" id="KW-1185">Reference proteome</keyword>
<dbReference type="InterPro" id="IPR011990">
    <property type="entry name" value="TPR-like_helical_dom_sf"/>
</dbReference>
<dbReference type="Proteomes" id="UP001187471">
    <property type="component" value="Unassembled WGS sequence"/>
</dbReference>
<dbReference type="Pfam" id="PF13041">
    <property type="entry name" value="PPR_2"/>
    <property type="match status" value="1"/>
</dbReference>
<dbReference type="EMBL" id="JAVXUO010002922">
    <property type="protein sequence ID" value="KAK2968321.1"/>
    <property type="molecule type" value="Genomic_DNA"/>
</dbReference>
<dbReference type="PANTHER" id="PTHR47926">
    <property type="entry name" value="PENTATRICOPEPTIDE REPEAT-CONTAINING PROTEIN"/>
    <property type="match status" value="1"/>
</dbReference>
<reference evidence="3" key="1">
    <citation type="submission" date="2022-12" db="EMBL/GenBank/DDBJ databases">
        <title>Draft genome assemblies for two species of Escallonia (Escalloniales).</title>
        <authorList>
            <person name="Chanderbali A."/>
            <person name="Dervinis C."/>
            <person name="Anghel I."/>
            <person name="Soltis D."/>
            <person name="Soltis P."/>
            <person name="Zapata F."/>
        </authorList>
    </citation>
    <scope>NUCLEOTIDE SEQUENCE</scope>
    <source>
        <strain evidence="3">UCBG92.1500</strain>
        <tissue evidence="3">Leaf</tissue>
    </source>
</reference>
<feature type="repeat" description="PPR" evidence="2">
    <location>
        <begin position="196"/>
        <end position="230"/>
    </location>
</feature>
<evidence type="ECO:0008006" key="5">
    <source>
        <dbReference type="Google" id="ProtNLM"/>
    </source>
</evidence>
<evidence type="ECO:0000313" key="3">
    <source>
        <dbReference type="EMBL" id="KAK2968321.1"/>
    </source>
</evidence>
<dbReference type="InterPro" id="IPR046960">
    <property type="entry name" value="PPR_At4g14850-like_plant"/>
</dbReference>
<dbReference type="Pfam" id="PF01535">
    <property type="entry name" value="PPR"/>
    <property type="match status" value="2"/>
</dbReference>
<dbReference type="AlphaFoldDB" id="A0AA88QV61"/>
<evidence type="ECO:0000313" key="4">
    <source>
        <dbReference type="Proteomes" id="UP001187471"/>
    </source>
</evidence>
<accession>A0AA88QV61</accession>